<protein>
    <submittedName>
        <fullName evidence="2">DUF2066 domain-containing protein</fullName>
    </submittedName>
</protein>
<organism evidence="2 3">
    <name type="scientific">Thalassolituus pacificus</name>
    <dbReference type="NCBI Taxonomy" id="2975440"/>
    <lineage>
        <taxon>Bacteria</taxon>
        <taxon>Pseudomonadati</taxon>
        <taxon>Pseudomonadota</taxon>
        <taxon>Gammaproteobacteria</taxon>
        <taxon>Oceanospirillales</taxon>
        <taxon>Oceanospirillaceae</taxon>
        <taxon>Thalassolituus</taxon>
    </lineage>
</organism>
<dbReference type="Pfam" id="PF09839">
    <property type="entry name" value="DUF2066"/>
    <property type="match status" value="1"/>
</dbReference>
<keyword evidence="3" id="KW-1185">Reference proteome</keyword>
<dbReference type="InterPro" id="IPR018642">
    <property type="entry name" value="DUF2066"/>
</dbReference>
<comment type="caution">
    <text evidence="2">The sequence shown here is derived from an EMBL/GenBank/DDBJ whole genome shotgun (WGS) entry which is preliminary data.</text>
</comment>
<reference evidence="2" key="1">
    <citation type="journal article" date="2022" name="Front. Microbiol.">
        <title>Genome-based taxonomic rearrangement of Oceanobacter-related bacteria including the description of Thalassolituus hydrocarbonoclasticus sp. nov. and Thalassolituus pacificus sp. nov. and emended description of the genus Thalassolituus.</title>
        <authorList>
            <person name="Dong C."/>
            <person name="Wei L."/>
            <person name="Wang J."/>
            <person name="Lai Q."/>
            <person name="Huang Z."/>
            <person name="Shao Z."/>
        </authorList>
    </citation>
    <scope>NUCLEOTIDE SEQUENCE</scope>
    <source>
        <strain evidence="2">59MF3M-4</strain>
    </source>
</reference>
<evidence type="ECO:0000256" key="1">
    <source>
        <dbReference type="SAM" id="SignalP"/>
    </source>
</evidence>
<dbReference type="EMBL" id="JAOANI010000014">
    <property type="protein sequence ID" value="MCT7358592.1"/>
    <property type="molecule type" value="Genomic_DNA"/>
</dbReference>
<dbReference type="AlphaFoldDB" id="A0A9X3AFF8"/>
<evidence type="ECO:0000313" key="2">
    <source>
        <dbReference type="EMBL" id="MCT7358592.1"/>
    </source>
</evidence>
<evidence type="ECO:0000313" key="3">
    <source>
        <dbReference type="Proteomes" id="UP001147830"/>
    </source>
</evidence>
<feature type="chain" id="PRO_5040772356" evidence="1">
    <location>
        <begin position="19"/>
        <end position="336"/>
    </location>
</feature>
<keyword evidence="1" id="KW-0732">Signal</keyword>
<reference evidence="2" key="2">
    <citation type="submission" date="2022-08" db="EMBL/GenBank/DDBJ databases">
        <authorList>
            <person name="Dong C."/>
        </authorList>
    </citation>
    <scope>NUCLEOTIDE SEQUENCE</scope>
    <source>
        <strain evidence="2">59MF3M-4</strain>
    </source>
</reference>
<dbReference type="Proteomes" id="UP001147830">
    <property type="component" value="Unassembled WGS sequence"/>
</dbReference>
<proteinExistence type="predicted"/>
<accession>A0A9X3AFF8</accession>
<sequence length="336" mass="37499">MRAASLILLLCLSLGSHAVIVSDLYQVRVPVIDQSTASRQSGIQDALQQVLVKVSGQVESVQSEVVQAAASSAERYVKSFRYSRDEADDGLLLEVLFAQNLIDALLKDAQQPVWGKSRPLVLLWQGVEDELQRKALNQNSGPWRARLERAMNERGIPLLWPAQDLDDELVLPVERLWGLFKDDVQKASARYATDAFMAGRLAPGRDNGWRYQGFIQHKGDWLDLQAEGDDVNSVLLQVADQVAGFLSARYALRSDGIAGGHQLMIQGVQNFRQYHDVISYLNANVAVNSVRVLAVNQQDLTLELDLAADWAQVWSTLALDKRLLATEQEHVFSWQP</sequence>
<gene>
    <name evidence="2" type="ORF">NYR02_06115</name>
</gene>
<feature type="signal peptide" evidence="1">
    <location>
        <begin position="1"/>
        <end position="18"/>
    </location>
</feature>
<name>A0A9X3AFF8_9GAMM</name>
<dbReference type="RefSeq" id="WP_260975492.1">
    <property type="nucleotide sequence ID" value="NZ_JAOANI010000014.1"/>
</dbReference>